<keyword evidence="6" id="KW-1185">Reference proteome</keyword>
<dbReference type="EMBL" id="FPAS01000004">
    <property type="protein sequence ID" value="SFT80825.1"/>
    <property type="molecule type" value="Genomic_DNA"/>
</dbReference>
<protein>
    <submittedName>
        <fullName evidence="5">Acetyltransferase (GNAT) family protein</fullName>
    </submittedName>
</protein>
<dbReference type="PIRSF" id="PIRSF037663">
    <property type="entry name" value="Acetyltransf_GNAT_prd"/>
    <property type="match status" value="1"/>
</dbReference>
<dbReference type="InterPro" id="IPR000182">
    <property type="entry name" value="GNAT_dom"/>
</dbReference>
<dbReference type="InterPro" id="IPR051016">
    <property type="entry name" value="Diverse_Substrate_AcTransf"/>
</dbReference>
<dbReference type="PANTHER" id="PTHR10545">
    <property type="entry name" value="DIAMINE N-ACETYLTRANSFERASE"/>
    <property type="match status" value="1"/>
</dbReference>
<reference evidence="5 6" key="1">
    <citation type="submission" date="2016-10" db="EMBL/GenBank/DDBJ databases">
        <authorList>
            <person name="de Groot N.N."/>
        </authorList>
    </citation>
    <scope>NUCLEOTIDE SEQUENCE [LARGE SCALE GENOMIC DNA]</scope>
    <source>
        <strain evidence="5 6">CGMCC 1.7005</strain>
    </source>
</reference>
<dbReference type="InterPro" id="IPR016181">
    <property type="entry name" value="Acyl_CoA_acyltransferase"/>
</dbReference>
<accession>A0A1I7B0U2</accession>
<evidence type="ECO:0000313" key="5">
    <source>
        <dbReference type="EMBL" id="SFT80825.1"/>
    </source>
</evidence>
<keyword evidence="3" id="KW-0012">Acyltransferase</keyword>
<dbReference type="InterPro" id="IPR017255">
    <property type="entry name" value="AcTrfase_GNAT_prd"/>
</dbReference>
<dbReference type="Pfam" id="PF00583">
    <property type="entry name" value="Acetyltransf_1"/>
    <property type="match status" value="1"/>
</dbReference>
<keyword evidence="2 5" id="KW-0808">Transferase</keyword>
<name>A0A1I7B0U2_9FLAO</name>
<evidence type="ECO:0000259" key="4">
    <source>
        <dbReference type="PROSITE" id="PS51186"/>
    </source>
</evidence>
<evidence type="ECO:0000256" key="2">
    <source>
        <dbReference type="ARBA" id="ARBA00022679"/>
    </source>
</evidence>
<dbReference type="CDD" id="cd04301">
    <property type="entry name" value="NAT_SF"/>
    <property type="match status" value="1"/>
</dbReference>
<dbReference type="PROSITE" id="PS51186">
    <property type="entry name" value="GNAT"/>
    <property type="match status" value="1"/>
</dbReference>
<sequence>MDYKIRRAQPGDEVGIHRLIVELAVYENEPDAVFNTPEQLAIDIFERKVCESFVVEYQGDIIAYAIFYTNYSTWNGACIYLEDICITEEHRRKGIGEQLFQKVVDVAKERKVRRMDWQVLDWNTPAIKFYEKIGATIDKEWYNGRLFFNQ</sequence>
<organism evidence="5 6">
    <name type="scientific">Lishizhenia tianjinensis</name>
    <dbReference type="NCBI Taxonomy" id="477690"/>
    <lineage>
        <taxon>Bacteria</taxon>
        <taxon>Pseudomonadati</taxon>
        <taxon>Bacteroidota</taxon>
        <taxon>Flavobacteriia</taxon>
        <taxon>Flavobacteriales</taxon>
        <taxon>Crocinitomicaceae</taxon>
        <taxon>Lishizhenia</taxon>
    </lineage>
</organism>
<dbReference type="STRING" id="477690.SAMN05216474_2448"/>
<dbReference type="PANTHER" id="PTHR10545:SF29">
    <property type="entry name" value="GH14572P-RELATED"/>
    <property type="match status" value="1"/>
</dbReference>
<evidence type="ECO:0000313" key="6">
    <source>
        <dbReference type="Proteomes" id="UP000236454"/>
    </source>
</evidence>
<feature type="domain" description="N-acetyltransferase" evidence="4">
    <location>
        <begin position="3"/>
        <end position="150"/>
    </location>
</feature>
<dbReference type="FunFam" id="3.40.630.30:FF:000064">
    <property type="entry name" value="GNAT family acetyltransferase"/>
    <property type="match status" value="1"/>
</dbReference>
<dbReference type="Gene3D" id="3.40.630.30">
    <property type="match status" value="1"/>
</dbReference>
<dbReference type="GO" id="GO:0008080">
    <property type="term" value="F:N-acetyltransferase activity"/>
    <property type="evidence" value="ECO:0007669"/>
    <property type="project" value="UniProtKB-ARBA"/>
</dbReference>
<dbReference type="RefSeq" id="WP_244526226.1">
    <property type="nucleotide sequence ID" value="NZ_FPAS01000004.1"/>
</dbReference>
<evidence type="ECO:0000256" key="3">
    <source>
        <dbReference type="ARBA" id="ARBA00023315"/>
    </source>
</evidence>
<dbReference type="Proteomes" id="UP000236454">
    <property type="component" value="Unassembled WGS sequence"/>
</dbReference>
<gene>
    <name evidence="5" type="ORF">SAMN05216474_2448</name>
</gene>
<evidence type="ECO:0000256" key="1">
    <source>
        <dbReference type="ARBA" id="ARBA00008694"/>
    </source>
</evidence>
<dbReference type="AlphaFoldDB" id="A0A1I7B0U2"/>
<dbReference type="SUPFAM" id="SSF55729">
    <property type="entry name" value="Acyl-CoA N-acyltransferases (Nat)"/>
    <property type="match status" value="1"/>
</dbReference>
<proteinExistence type="inferred from homology"/>
<comment type="similarity">
    <text evidence="1">Belongs to the acetyltransferase family.</text>
</comment>